<comment type="caution">
    <text evidence="10">The sequence shown here is derived from an EMBL/GenBank/DDBJ whole genome shotgun (WGS) entry which is preliminary data.</text>
</comment>
<comment type="similarity">
    <text evidence="2">Belongs to the DedA family.</text>
</comment>
<name>A0A919PX10_9ACTN</name>
<evidence type="ECO:0000256" key="3">
    <source>
        <dbReference type="ARBA" id="ARBA00022475"/>
    </source>
</evidence>
<feature type="transmembrane region" description="Helical" evidence="8">
    <location>
        <begin position="145"/>
        <end position="166"/>
    </location>
</feature>
<feature type="compositionally biased region" description="Basic and acidic residues" evidence="7">
    <location>
        <begin position="271"/>
        <end position="283"/>
    </location>
</feature>
<dbReference type="Proteomes" id="UP000660611">
    <property type="component" value="Unassembled WGS sequence"/>
</dbReference>
<evidence type="ECO:0000256" key="2">
    <source>
        <dbReference type="ARBA" id="ARBA00010792"/>
    </source>
</evidence>
<gene>
    <name evidence="10" type="ORF">Dsi01nite_103760</name>
</gene>
<evidence type="ECO:0000313" key="10">
    <source>
        <dbReference type="EMBL" id="GIG52335.1"/>
    </source>
</evidence>
<feature type="region of interest" description="Disordered" evidence="7">
    <location>
        <begin position="244"/>
        <end position="300"/>
    </location>
</feature>
<evidence type="ECO:0000256" key="7">
    <source>
        <dbReference type="SAM" id="MobiDB-lite"/>
    </source>
</evidence>
<evidence type="ECO:0000256" key="6">
    <source>
        <dbReference type="ARBA" id="ARBA00023136"/>
    </source>
</evidence>
<evidence type="ECO:0000256" key="1">
    <source>
        <dbReference type="ARBA" id="ARBA00004651"/>
    </source>
</evidence>
<keyword evidence="6 8" id="KW-0472">Membrane</keyword>
<dbReference type="InterPro" id="IPR032816">
    <property type="entry name" value="VTT_dom"/>
</dbReference>
<comment type="subcellular location">
    <subcellularLocation>
        <location evidence="1">Cell membrane</location>
        <topology evidence="1">Multi-pass membrane protein</topology>
    </subcellularLocation>
</comment>
<proteinExistence type="inferred from homology"/>
<protein>
    <recommendedName>
        <fullName evidence="9">VTT domain-containing protein</fullName>
    </recommendedName>
</protein>
<dbReference type="Pfam" id="PF09335">
    <property type="entry name" value="VTT_dom"/>
    <property type="match status" value="1"/>
</dbReference>
<feature type="domain" description="VTT" evidence="9">
    <location>
        <begin position="40"/>
        <end position="165"/>
    </location>
</feature>
<organism evidence="10 11">
    <name type="scientific">Dactylosporangium siamense</name>
    <dbReference type="NCBI Taxonomy" id="685454"/>
    <lineage>
        <taxon>Bacteria</taxon>
        <taxon>Bacillati</taxon>
        <taxon>Actinomycetota</taxon>
        <taxon>Actinomycetes</taxon>
        <taxon>Micromonosporales</taxon>
        <taxon>Micromonosporaceae</taxon>
        <taxon>Dactylosporangium</taxon>
    </lineage>
</organism>
<keyword evidence="3" id="KW-1003">Cell membrane</keyword>
<dbReference type="AlphaFoldDB" id="A0A919PX10"/>
<feature type="compositionally biased region" description="Gly residues" evidence="7">
    <location>
        <begin position="257"/>
        <end position="267"/>
    </location>
</feature>
<evidence type="ECO:0000313" key="11">
    <source>
        <dbReference type="Proteomes" id="UP000660611"/>
    </source>
</evidence>
<dbReference type="GO" id="GO:0005886">
    <property type="term" value="C:plasma membrane"/>
    <property type="evidence" value="ECO:0007669"/>
    <property type="project" value="UniProtKB-SubCell"/>
</dbReference>
<dbReference type="EMBL" id="BONQ01000177">
    <property type="protein sequence ID" value="GIG52335.1"/>
    <property type="molecule type" value="Genomic_DNA"/>
</dbReference>
<feature type="transmembrane region" description="Helical" evidence="8">
    <location>
        <begin position="21"/>
        <end position="39"/>
    </location>
</feature>
<dbReference type="InterPro" id="IPR051311">
    <property type="entry name" value="DedA_domain"/>
</dbReference>
<dbReference type="PANTHER" id="PTHR42709">
    <property type="entry name" value="ALKALINE PHOSPHATASE LIKE PROTEIN"/>
    <property type="match status" value="1"/>
</dbReference>
<evidence type="ECO:0000256" key="8">
    <source>
        <dbReference type="SAM" id="Phobius"/>
    </source>
</evidence>
<feature type="compositionally biased region" description="Basic and acidic residues" evidence="7">
    <location>
        <begin position="291"/>
        <end position="300"/>
    </location>
</feature>
<evidence type="ECO:0000256" key="4">
    <source>
        <dbReference type="ARBA" id="ARBA00022692"/>
    </source>
</evidence>
<keyword evidence="5 8" id="KW-1133">Transmembrane helix</keyword>
<evidence type="ECO:0000256" key="5">
    <source>
        <dbReference type="ARBA" id="ARBA00022989"/>
    </source>
</evidence>
<accession>A0A919PX10</accession>
<reference evidence="10" key="1">
    <citation type="submission" date="2021-01" db="EMBL/GenBank/DDBJ databases">
        <title>Whole genome shotgun sequence of Dactylosporangium siamense NBRC 106093.</title>
        <authorList>
            <person name="Komaki H."/>
            <person name="Tamura T."/>
        </authorList>
    </citation>
    <scope>NUCLEOTIDE SEQUENCE</scope>
    <source>
        <strain evidence="10">NBRC 106093</strain>
    </source>
</reference>
<feature type="transmembrane region" description="Helical" evidence="8">
    <location>
        <begin position="178"/>
        <end position="196"/>
    </location>
</feature>
<evidence type="ECO:0000259" key="9">
    <source>
        <dbReference type="Pfam" id="PF09335"/>
    </source>
</evidence>
<keyword evidence="4 8" id="KW-0812">Transmembrane</keyword>
<feature type="transmembrane region" description="Helical" evidence="8">
    <location>
        <begin position="59"/>
        <end position="81"/>
    </location>
</feature>
<keyword evidence="11" id="KW-1185">Reference proteome</keyword>
<sequence>MFGPSRDSRAMVVESVTATPWVVLVVFVVAALDAVVPLSPSESTLIAVSVLSAQTGRPAIWLVIVAAAAGAFAGDLVSFRIGVRAGAGVLRRLRTRRRGLQVYTWAHRTLTVRGWQVLVFARYLPGGRSASALAAGVVGYPAGRFRAWTAVGVSVWACMAGFIGYGCGRLLDGRMWQALLLAYVGAASLLVIAEVLRRVTSRDADAFGRVGSRDADEEVDPGPAWGDGERQGRLLQHDHAAAGSDLADHPELEPGGAQLGGGLGGRLPGEVGHEGQADRREVHSGTPSDAYTDKRHPGPS</sequence>
<dbReference type="PANTHER" id="PTHR42709:SF6">
    <property type="entry name" value="UNDECAPRENYL PHOSPHATE TRANSPORTER A"/>
    <property type="match status" value="1"/>
</dbReference>